<accession>A0A518I009</accession>
<comment type="similarity">
    <text evidence="7">Belongs to the IspG family.</text>
</comment>
<dbReference type="NCBIfam" id="TIGR00612">
    <property type="entry name" value="ispG_gcpE"/>
    <property type="match status" value="1"/>
</dbReference>
<dbReference type="InterPro" id="IPR058578">
    <property type="entry name" value="IspG_TIM"/>
</dbReference>
<feature type="binding site" evidence="7">
    <location>
        <position position="286"/>
    </location>
    <ligand>
        <name>[4Fe-4S] cluster</name>
        <dbReference type="ChEBI" id="CHEBI:49883"/>
    </ligand>
</feature>
<dbReference type="Pfam" id="PF26540">
    <property type="entry name" value="GcpE_C"/>
    <property type="match status" value="1"/>
</dbReference>
<evidence type="ECO:0000313" key="10">
    <source>
        <dbReference type="EMBL" id="QDV46412.1"/>
    </source>
</evidence>
<feature type="binding site" evidence="7">
    <location>
        <position position="330"/>
    </location>
    <ligand>
        <name>[4Fe-4S] cluster</name>
        <dbReference type="ChEBI" id="CHEBI:49883"/>
    </ligand>
</feature>
<protein>
    <recommendedName>
        <fullName evidence="7">4-hydroxy-3-methylbut-2-en-1-yl diphosphate synthase (flavodoxin)</fullName>
        <ecNumber evidence="7">1.17.7.3</ecNumber>
    </recommendedName>
    <alternativeName>
        <fullName evidence="7">1-hydroxy-2-methyl-2-(E)-butenyl 4-diphosphate synthase</fullName>
    </alternativeName>
</protein>
<feature type="binding site" evidence="7">
    <location>
        <position position="289"/>
    </location>
    <ligand>
        <name>[4Fe-4S] cluster</name>
        <dbReference type="ChEBI" id="CHEBI:49883"/>
    </ligand>
</feature>
<dbReference type="PANTHER" id="PTHR30454:SF0">
    <property type="entry name" value="4-HYDROXY-3-METHYLBUT-2-EN-1-YL DIPHOSPHATE SYNTHASE (FERREDOXIN), CHLOROPLASTIC"/>
    <property type="match status" value="1"/>
</dbReference>
<evidence type="ECO:0000256" key="2">
    <source>
        <dbReference type="ARBA" id="ARBA00022723"/>
    </source>
</evidence>
<dbReference type="EMBL" id="CP037423">
    <property type="protein sequence ID" value="QDV46412.1"/>
    <property type="molecule type" value="Genomic_DNA"/>
</dbReference>
<comment type="cofactor">
    <cofactor evidence="7">
        <name>[4Fe-4S] cluster</name>
        <dbReference type="ChEBI" id="CHEBI:49883"/>
    </cofactor>
    <text evidence="7">Binds 1 [4Fe-4S] cluster.</text>
</comment>
<keyword evidence="11" id="KW-1185">Reference proteome</keyword>
<dbReference type="InterPro" id="IPR045854">
    <property type="entry name" value="NO2/SO3_Rdtase_4Fe4S_sf"/>
</dbReference>
<sequence length="378" mass="41506">MAIQRNPTRAVAIGDLVVGDGNPIAVQSMTATKTQDIDATVAQAEAYREAGAGVVRIAVDSDKDAAALAEIRTQTKANLAVDLQENFRLAEKVAPFVDKIRYNPGHLYHHQRDKPWQDKVQFIIEQAQRHDCAIRIGVNCGSVDPDKKAKYDPSDSITPMLESALEHCDFVDSLGFHRYVVSLKDSDPQQVIEGNRRFAQRRPEIPLHLGVTEAGMPPEGIIKTRIAFEQLIGQGIGDTVRVSLTLPNDRKPEEIAAGREIVADIYAGRVRTVVKLNEKSLNIISCPSCSRVENEAFIDLAQSVKEMTEYAKDHDITIAVMGCRVNGPGETDDADLGLWCGPAKVNLKRGTEALGAFGYDEILPRLRQELDAIIATKC</sequence>
<keyword evidence="4 7" id="KW-0408">Iron</keyword>
<keyword evidence="5 7" id="KW-0411">Iron-sulfur</keyword>
<dbReference type="InterPro" id="IPR011005">
    <property type="entry name" value="Dihydropteroate_synth-like_sf"/>
</dbReference>
<dbReference type="EC" id="1.17.7.3" evidence="7"/>
<dbReference type="GO" id="GO:0019288">
    <property type="term" value="P:isopentenyl diphosphate biosynthetic process, methylerythritol 4-phosphate pathway"/>
    <property type="evidence" value="ECO:0007669"/>
    <property type="project" value="UniProtKB-UniRule"/>
</dbReference>
<reference evidence="10 11" key="1">
    <citation type="submission" date="2019-03" db="EMBL/GenBank/DDBJ databases">
        <title>Deep-cultivation of Planctomycetes and their phenomic and genomic characterization uncovers novel biology.</title>
        <authorList>
            <person name="Wiegand S."/>
            <person name="Jogler M."/>
            <person name="Boedeker C."/>
            <person name="Pinto D."/>
            <person name="Vollmers J."/>
            <person name="Rivas-Marin E."/>
            <person name="Kohn T."/>
            <person name="Peeters S.H."/>
            <person name="Heuer A."/>
            <person name="Rast P."/>
            <person name="Oberbeckmann S."/>
            <person name="Bunk B."/>
            <person name="Jeske O."/>
            <person name="Meyerdierks A."/>
            <person name="Storesund J.E."/>
            <person name="Kallscheuer N."/>
            <person name="Luecker S."/>
            <person name="Lage O.M."/>
            <person name="Pohl T."/>
            <person name="Merkel B.J."/>
            <person name="Hornburger P."/>
            <person name="Mueller R.-W."/>
            <person name="Bruemmer F."/>
            <person name="Labrenz M."/>
            <person name="Spormann A.M."/>
            <person name="Op den Camp H."/>
            <person name="Overmann J."/>
            <person name="Amann R."/>
            <person name="Jetten M.S.M."/>
            <person name="Mascher T."/>
            <person name="Medema M.H."/>
            <person name="Devos D.P."/>
            <person name="Kaster A.-K."/>
            <person name="Ovreas L."/>
            <person name="Rohde M."/>
            <person name="Galperin M.Y."/>
            <person name="Jogler C."/>
        </authorList>
    </citation>
    <scope>NUCLEOTIDE SEQUENCE [LARGE SCALE GENOMIC DNA]</scope>
    <source>
        <strain evidence="10 11">Enr13</strain>
    </source>
</reference>
<proteinExistence type="inferred from homology"/>
<feature type="binding site" evidence="7">
    <location>
        <position position="323"/>
    </location>
    <ligand>
        <name>[4Fe-4S] cluster</name>
        <dbReference type="ChEBI" id="CHEBI:49883"/>
    </ligand>
</feature>
<dbReference type="Gene3D" id="3.30.413.10">
    <property type="entry name" value="Sulfite Reductase Hemoprotein, domain 1"/>
    <property type="match status" value="1"/>
</dbReference>
<dbReference type="InterPro" id="IPR058579">
    <property type="entry name" value="IspG_C"/>
</dbReference>
<dbReference type="GO" id="GO:0051539">
    <property type="term" value="F:4 iron, 4 sulfur cluster binding"/>
    <property type="evidence" value="ECO:0007669"/>
    <property type="project" value="UniProtKB-UniRule"/>
</dbReference>
<dbReference type="Pfam" id="PF04551">
    <property type="entry name" value="GcpE"/>
    <property type="match status" value="1"/>
</dbReference>
<gene>
    <name evidence="7 10" type="primary">ispG</name>
    <name evidence="10" type="ORF">Enr13x_63210</name>
</gene>
<comment type="pathway">
    <text evidence="7">Isoprenoid biosynthesis; isopentenyl diphosphate biosynthesis via DXP pathway; isopentenyl diphosphate from 1-deoxy-D-xylulose 5-phosphate: step 5/6.</text>
</comment>
<evidence type="ECO:0000256" key="7">
    <source>
        <dbReference type="HAMAP-Rule" id="MF_00159"/>
    </source>
</evidence>
<dbReference type="SUPFAM" id="SSF56014">
    <property type="entry name" value="Nitrite and sulphite reductase 4Fe-4S domain-like"/>
    <property type="match status" value="1"/>
</dbReference>
<dbReference type="GO" id="GO:0141197">
    <property type="term" value="F:4-hydroxy-3-methylbut-2-enyl-diphosphate synthase activity (flavodoxin)"/>
    <property type="evidence" value="ECO:0007669"/>
    <property type="project" value="UniProtKB-EC"/>
</dbReference>
<keyword evidence="3 7" id="KW-0560">Oxidoreductase</keyword>
<dbReference type="GO" id="GO:0046429">
    <property type="term" value="F:4-hydroxy-3-methylbut-2-en-1-yl diphosphate synthase activity (ferredoxin)"/>
    <property type="evidence" value="ECO:0007669"/>
    <property type="project" value="UniProtKB-UniRule"/>
</dbReference>
<dbReference type="KEGG" id="snep:Enr13x_63210"/>
<dbReference type="Gene3D" id="3.20.20.20">
    <property type="entry name" value="Dihydropteroate synthase-like"/>
    <property type="match status" value="1"/>
</dbReference>
<dbReference type="InterPro" id="IPR004588">
    <property type="entry name" value="IspG_bac-typ"/>
</dbReference>
<comment type="catalytic activity">
    <reaction evidence="7">
        <text>(2E)-4-hydroxy-3-methylbut-2-enyl diphosphate + oxidized [flavodoxin] + H2O + 2 H(+) = 2-C-methyl-D-erythritol 2,4-cyclic diphosphate + reduced [flavodoxin]</text>
        <dbReference type="Rhea" id="RHEA:43604"/>
        <dbReference type="Rhea" id="RHEA-COMP:10622"/>
        <dbReference type="Rhea" id="RHEA-COMP:10623"/>
        <dbReference type="ChEBI" id="CHEBI:15377"/>
        <dbReference type="ChEBI" id="CHEBI:15378"/>
        <dbReference type="ChEBI" id="CHEBI:57618"/>
        <dbReference type="ChEBI" id="CHEBI:58210"/>
        <dbReference type="ChEBI" id="CHEBI:58483"/>
        <dbReference type="ChEBI" id="CHEBI:128753"/>
        <dbReference type="EC" id="1.17.7.3"/>
    </reaction>
</comment>
<evidence type="ECO:0000256" key="3">
    <source>
        <dbReference type="ARBA" id="ARBA00023002"/>
    </source>
</evidence>
<dbReference type="GO" id="GO:0005506">
    <property type="term" value="F:iron ion binding"/>
    <property type="evidence" value="ECO:0007669"/>
    <property type="project" value="InterPro"/>
</dbReference>
<dbReference type="AlphaFoldDB" id="A0A518I009"/>
<dbReference type="GO" id="GO:0016114">
    <property type="term" value="P:terpenoid biosynthetic process"/>
    <property type="evidence" value="ECO:0007669"/>
    <property type="project" value="InterPro"/>
</dbReference>
<dbReference type="HAMAP" id="MF_00159">
    <property type="entry name" value="IspG"/>
    <property type="match status" value="1"/>
</dbReference>
<dbReference type="RefSeq" id="WP_145390546.1">
    <property type="nucleotide sequence ID" value="NZ_CP037423.1"/>
</dbReference>
<keyword evidence="2 7" id="KW-0479">Metal-binding</keyword>
<dbReference type="Proteomes" id="UP000319004">
    <property type="component" value="Chromosome"/>
</dbReference>
<dbReference type="UniPathway" id="UPA00056">
    <property type="reaction ID" value="UER00096"/>
</dbReference>
<evidence type="ECO:0000256" key="1">
    <source>
        <dbReference type="ARBA" id="ARBA00022485"/>
    </source>
</evidence>
<keyword evidence="1 7" id="KW-0004">4Fe-4S</keyword>
<keyword evidence="6 7" id="KW-0414">Isoprene biosynthesis</keyword>
<dbReference type="OrthoDB" id="9803214at2"/>
<evidence type="ECO:0000256" key="5">
    <source>
        <dbReference type="ARBA" id="ARBA00023014"/>
    </source>
</evidence>
<name>A0A518I009_9BACT</name>
<dbReference type="PIRSF" id="PIRSF004640">
    <property type="entry name" value="IspG"/>
    <property type="match status" value="1"/>
</dbReference>
<dbReference type="PANTHER" id="PTHR30454">
    <property type="entry name" value="4-HYDROXY-3-METHYLBUT-2-EN-1-YL DIPHOSPHATE SYNTHASE"/>
    <property type="match status" value="1"/>
</dbReference>
<comment type="function">
    <text evidence="7">Converts 2C-methyl-D-erythritol 2,4-cyclodiphosphate (ME-2,4cPP) into 1-hydroxy-2-methyl-2-(E)-butenyl 4-diphosphate.</text>
</comment>
<dbReference type="InterPro" id="IPR016425">
    <property type="entry name" value="IspG_bac"/>
</dbReference>
<feature type="domain" description="IspG TIM-barrel" evidence="8">
    <location>
        <begin position="8"/>
        <end position="248"/>
    </location>
</feature>
<evidence type="ECO:0000256" key="4">
    <source>
        <dbReference type="ARBA" id="ARBA00023004"/>
    </source>
</evidence>
<evidence type="ECO:0000256" key="6">
    <source>
        <dbReference type="ARBA" id="ARBA00023229"/>
    </source>
</evidence>
<evidence type="ECO:0000259" key="9">
    <source>
        <dbReference type="Pfam" id="PF26540"/>
    </source>
</evidence>
<feature type="domain" description="IspG C-terminal" evidence="9">
    <location>
        <begin position="282"/>
        <end position="371"/>
    </location>
</feature>
<evidence type="ECO:0000313" key="11">
    <source>
        <dbReference type="Proteomes" id="UP000319004"/>
    </source>
</evidence>
<evidence type="ECO:0000259" key="8">
    <source>
        <dbReference type="Pfam" id="PF04551"/>
    </source>
</evidence>
<organism evidence="10 11">
    <name type="scientific">Stieleria neptunia</name>
    <dbReference type="NCBI Taxonomy" id="2527979"/>
    <lineage>
        <taxon>Bacteria</taxon>
        <taxon>Pseudomonadati</taxon>
        <taxon>Planctomycetota</taxon>
        <taxon>Planctomycetia</taxon>
        <taxon>Pirellulales</taxon>
        <taxon>Pirellulaceae</taxon>
        <taxon>Stieleria</taxon>
    </lineage>
</organism>